<protein>
    <submittedName>
        <fullName evidence="1">Uncharacterized protein</fullName>
    </submittedName>
</protein>
<evidence type="ECO:0000313" key="1">
    <source>
        <dbReference type="EMBL" id="GEM35722.1"/>
    </source>
</evidence>
<sequence length="113" mass="12523">MGAIDGWQVMRTTRWRERETVQGWSQGVPAVGASNAAWRRTRRRQGASSRGEWRVASGEWRVASGEWRVASGEWRVASGEWRVASGEWRVASGEWGVDTESPHLVPDLSTGGG</sequence>
<dbReference type="Proteomes" id="UP000321424">
    <property type="component" value="Unassembled WGS sequence"/>
</dbReference>
<proteinExistence type="predicted"/>
<comment type="caution">
    <text evidence="1">The sequence shown here is derived from an EMBL/GenBank/DDBJ whole genome shotgun (WGS) entry which is preliminary data.</text>
</comment>
<name>A0A511M506_9NOCA</name>
<dbReference type="AlphaFoldDB" id="A0A511M506"/>
<dbReference type="InterPro" id="IPR011049">
    <property type="entry name" value="Serralysin-like_metalloprot_C"/>
</dbReference>
<gene>
    <name evidence="1" type="ORF">NN4_02410</name>
</gene>
<reference evidence="1 2" key="1">
    <citation type="submission" date="2019-07" db="EMBL/GenBank/DDBJ databases">
        <title>Whole genome shotgun sequence of Nocardia ninae NBRC 108245.</title>
        <authorList>
            <person name="Hosoyama A."/>
            <person name="Uohara A."/>
            <person name="Ohji S."/>
            <person name="Ichikawa N."/>
        </authorList>
    </citation>
    <scope>NUCLEOTIDE SEQUENCE [LARGE SCALE GENOMIC DNA]</scope>
    <source>
        <strain evidence="1 2">NBRC 108245</strain>
    </source>
</reference>
<dbReference type="EMBL" id="BJXA01000001">
    <property type="protein sequence ID" value="GEM35722.1"/>
    <property type="molecule type" value="Genomic_DNA"/>
</dbReference>
<evidence type="ECO:0000313" key="2">
    <source>
        <dbReference type="Proteomes" id="UP000321424"/>
    </source>
</evidence>
<dbReference type="SUPFAM" id="SSF101967">
    <property type="entry name" value="Adhesin YadA, collagen-binding domain"/>
    <property type="match status" value="1"/>
</dbReference>
<accession>A0A511M506</accession>
<keyword evidence="2" id="KW-1185">Reference proteome</keyword>
<organism evidence="1 2">
    <name type="scientific">Nocardia ninae NBRC 108245</name>
    <dbReference type="NCBI Taxonomy" id="1210091"/>
    <lineage>
        <taxon>Bacteria</taxon>
        <taxon>Bacillati</taxon>
        <taxon>Actinomycetota</taxon>
        <taxon>Actinomycetes</taxon>
        <taxon>Mycobacteriales</taxon>
        <taxon>Nocardiaceae</taxon>
        <taxon>Nocardia</taxon>
    </lineage>
</organism>